<dbReference type="EMBL" id="JABBGM010000001">
    <property type="protein sequence ID" value="NML92291.1"/>
    <property type="molecule type" value="Genomic_DNA"/>
</dbReference>
<accession>A0A7Y0BKS4</accession>
<dbReference type="Pfam" id="PF05721">
    <property type="entry name" value="PhyH"/>
    <property type="match status" value="1"/>
</dbReference>
<name>A0A7Y0BKS4_9SPHN</name>
<keyword evidence="1" id="KW-0560">Oxidoreductase</keyword>
<evidence type="ECO:0000313" key="2">
    <source>
        <dbReference type="Proteomes" id="UP000583556"/>
    </source>
</evidence>
<dbReference type="InterPro" id="IPR008775">
    <property type="entry name" value="Phytyl_CoA_dOase-like"/>
</dbReference>
<organism evidence="1 2">
    <name type="scientific">Novosphingobium olei</name>
    <dbReference type="NCBI Taxonomy" id="2728851"/>
    <lineage>
        <taxon>Bacteria</taxon>
        <taxon>Pseudomonadati</taxon>
        <taxon>Pseudomonadota</taxon>
        <taxon>Alphaproteobacteria</taxon>
        <taxon>Sphingomonadales</taxon>
        <taxon>Sphingomonadaceae</taxon>
        <taxon>Novosphingobium</taxon>
    </lineage>
</organism>
<sequence length="345" mass="38570">MTGLLRTILLMPWWTATLATGAKSFIDHPLIGSRRLNEAGLHVARVRAAHAMAARRRARVAPRVRAEDREAFARDGFVMRRNFLPPAVFARLHEGLAAWQGPCRDMVQGDAVTRRFALDPALLAAIPELRALSLHPEWQALIRYVSSFDVEPVSYVQTILARRGDGERTAQTDPQLRLHADAFQPSAKAWLFLDDVPEDEGPLTYVPGSHRLTEQRLAWEKRMSLAAPEAERLTARGSFRVQEDDLAEMGLPGPMRFAVPANTLVVADTFGFHARGPSVRPSRRTEIWAYSRGNPFVPAGMPDYAAAQAINSRRVNAYWKGRDLVSRWIGQPWQDVGPRNPFDGG</sequence>
<reference evidence="1 2" key="1">
    <citation type="submission" date="2020-04" db="EMBL/GenBank/DDBJ databases">
        <title>Novosphingobium sp. TW-4 isolated from soil.</title>
        <authorList>
            <person name="Dahal R.H."/>
            <person name="Chaudhary D.K."/>
        </authorList>
    </citation>
    <scope>NUCLEOTIDE SEQUENCE [LARGE SCALE GENOMIC DNA]</scope>
    <source>
        <strain evidence="1 2">TW-4</strain>
    </source>
</reference>
<dbReference type="AlphaFoldDB" id="A0A7Y0BKS4"/>
<evidence type="ECO:0000313" key="1">
    <source>
        <dbReference type="EMBL" id="NML92291.1"/>
    </source>
</evidence>
<proteinExistence type="predicted"/>
<protein>
    <submittedName>
        <fullName evidence="1">Phytanoyl-CoA dioxygenase family protein</fullName>
    </submittedName>
</protein>
<comment type="caution">
    <text evidence="1">The sequence shown here is derived from an EMBL/GenBank/DDBJ whole genome shotgun (WGS) entry which is preliminary data.</text>
</comment>
<keyword evidence="1" id="KW-0223">Dioxygenase</keyword>
<dbReference type="Proteomes" id="UP000583556">
    <property type="component" value="Unassembled WGS sequence"/>
</dbReference>
<dbReference type="SUPFAM" id="SSF51197">
    <property type="entry name" value="Clavaminate synthase-like"/>
    <property type="match status" value="1"/>
</dbReference>
<dbReference type="GO" id="GO:0016706">
    <property type="term" value="F:2-oxoglutarate-dependent dioxygenase activity"/>
    <property type="evidence" value="ECO:0007669"/>
    <property type="project" value="UniProtKB-ARBA"/>
</dbReference>
<dbReference type="Gene3D" id="2.60.120.620">
    <property type="entry name" value="q2cbj1_9rhob like domain"/>
    <property type="match status" value="1"/>
</dbReference>
<keyword evidence="2" id="KW-1185">Reference proteome</keyword>
<gene>
    <name evidence="1" type="ORF">HHL27_01220</name>
</gene>